<keyword evidence="5" id="KW-1133">Transmembrane helix</keyword>
<dbReference type="PANTHER" id="PTHR23023">
    <property type="entry name" value="DIMETHYLANILINE MONOOXYGENASE"/>
    <property type="match status" value="1"/>
</dbReference>
<keyword evidence="7" id="KW-1185">Reference proteome</keyword>
<dbReference type="Proteomes" id="UP000735302">
    <property type="component" value="Unassembled WGS sequence"/>
</dbReference>
<evidence type="ECO:0000256" key="3">
    <source>
        <dbReference type="ARBA" id="ARBA00023002"/>
    </source>
</evidence>
<name>A0AAV4CPE5_9GAST</name>
<evidence type="ECO:0000313" key="6">
    <source>
        <dbReference type="EMBL" id="GFO33739.1"/>
    </source>
</evidence>
<dbReference type="GO" id="GO:0004499">
    <property type="term" value="F:N,N-dimethylaniline monooxygenase activity"/>
    <property type="evidence" value="ECO:0007669"/>
    <property type="project" value="InterPro"/>
</dbReference>
<dbReference type="GO" id="GO:0050661">
    <property type="term" value="F:NADP binding"/>
    <property type="evidence" value="ECO:0007669"/>
    <property type="project" value="InterPro"/>
</dbReference>
<keyword evidence="4 6" id="KW-0503">Monooxygenase</keyword>
<dbReference type="GO" id="GO:0050660">
    <property type="term" value="F:flavin adenine dinucleotide binding"/>
    <property type="evidence" value="ECO:0007669"/>
    <property type="project" value="InterPro"/>
</dbReference>
<evidence type="ECO:0000313" key="7">
    <source>
        <dbReference type="Proteomes" id="UP000735302"/>
    </source>
</evidence>
<evidence type="ECO:0000256" key="1">
    <source>
        <dbReference type="ARBA" id="ARBA00022630"/>
    </source>
</evidence>
<keyword evidence="5" id="KW-0472">Membrane</keyword>
<dbReference type="Pfam" id="PF00743">
    <property type="entry name" value="FMO-like"/>
    <property type="match status" value="1"/>
</dbReference>
<protein>
    <recommendedName>
        <fullName evidence="4">Flavin-containing monooxygenase</fullName>
        <ecNumber evidence="4">1.-.-.-</ecNumber>
    </recommendedName>
</protein>
<keyword evidence="2 4" id="KW-0274">FAD</keyword>
<dbReference type="AlphaFoldDB" id="A0AAV4CPE5"/>
<keyword evidence="5" id="KW-0812">Transmembrane</keyword>
<proteinExistence type="inferred from homology"/>
<organism evidence="6 7">
    <name type="scientific">Plakobranchus ocellatus</name>
    <dbReference type="NCBI Taxonomy" id="259542"/>
    <lineage>
        <taxon>Eukaryota</taxon>
        <taxon>Metazoa</taxon>
        <taxon>Spiralia</taxon>
        <taxon>Lophotrochozoa</taxon>
        <taxon>Mollusca</taxon>
        <taxon>Gastropoda</taxon>
        <taxon>Heterobranchia</taxon>
        <taxon>Euthyneura</taxon>
        <taxon>Panpulmonata</taxon>
        <taxon>Sacoglossa</taxon>
        <taxon>Placobranchoidea</taxon>
        <taxon>Plakobranchidae</taxon>
        <taxon>Plakobranchus</taxon>
    </lineage>
</organism>
<sequence length="121" mass="13845">MVSSQRYSILVDFVSFMDELSALVGCSPNPFAMLVKDPRLALNLLFGPVYPYTYRLCGPGKWSGAREAILTAWDRVEAPFKTRPLVEAAKCDVKYQPKQMQRYLLWVFMFFLMASFAVALF</sequence>
<comment type="caution">
    <text evidence="6">The sequence shown here is derived from an EMBL/GenBank/DDBJ whole genome shotgun (WGS) entry which is preliminary data.</text>
</comment>
<reference evidence="6 7" key="1">
    <citation type="journal article" date="2021" name="Elife">
        <title>Chloroplast acquisition without the gene transfer in kleptoplastic sea slugs, Plakobranchus ocellatus.</title>
        <authorList>
            <person name="Maeda T."/>
            <person name="Takahashi S."/>
            <person name="Yoshida T."/>
            <person name="Shimamura S."/>
            <person name="Takaki Y."/>
            <person name="Nagai Y."/>
            <person name="Toyoda A."/>
            <person name="Suzuki Y."/>
            <person name="Arimoto A."/>
            <person name="Ishii H."/>
            <person name="Satoh N."/>
            <person name="Nishiyama T."/>
            <person name="Hasebe M."/>
            <person name="Maruyama T."/>
            <person name="Minagawa J."/>
            <person name="Obokata J."/>
            <person name="Shigenobu S."/>
        </authorList>
    </citation>
    <scope>NUCLEOTIDE SEQUENCE [LARGE SCALE GENOMIC DNA]</scope>
</reference>
<evidence type="ECO:0000256" key="2">
    <source>
        <dbReference type="ARBA" id="ARBA00022827"/>
    </source>
</evidence>
<dbReference type="EC" id="1.-.-.-" evidence="4"/>
<comment type="cofactor">
    <cofactor evidence="4">
        <name>FAD</name>
        <dbReference type="ChEBI" id="CHEBI:57692"/>
    </cofactor>
</comment>
<evidence type="ECO:0000256" key="5">
    <source>
        <dbReference type="SAM" id="Phobius"/>
    </source>
</evidence>
<evidence type="ECO:0000256" key="4">
    <source>
        <dbReference type="RuleBase" id="RU361177"/>
    </source>
</evidence>
<keyword evidence="3 4" id="KW-0560">Oxidoreductase</keyword>
<comment type="similarity">
    <text evidence="4">Belongs to the FMO family.</text>
</comment>
<dbReference type="EMBL" id="BLXT01006832">
    <property type="protein sequence ID" value="GFO33739.1"/>
    <property type="molecule type" value="Genomic_DNA"/>
</dbReference>
<accession>A0AAV4CPE5</accession>
<dbReference type="InterPro" id="IPR050346">
    <property type="entry name" value="FMO-like"/>
</dbReference>
<feature type="transmembrane region" description="Helical" evidence="5">
    <location>
        <begin position="103"/>
        <end position="120"/>
    </location>
</feature>
<keyword evidence="1 4" id="KW-0285">Flavoprotein</keyword>
<dbReference type="InterPro" id="IPR020946">
    <property type="entry name" value="Flavin_mOase-like"/>
</dbReference>
<gene>
    <name evidence="6" type="ORF">PoB_006024400</name>
</gene>